<keyword evidence="3" id="KW-0813">Transport</keyword>
<evidence type="ECO:0000256" key="8">
    <source>
        <dbReference type="ARBA" id="ARBA00022989"/>
    </source>
</evidence>
<evidence type="ECO:0000256" key="9">
    <source>
        <dbReference type="ARBA" id="ARBA00023136"/>
    </source>
</evidence>
<name>A0A6J3MBZ3_9PEZI</name>
<evidence type="ECO:0000256" key="2">
    <source>
        <dbReference type="ARBA" id="ARBA00010120"/>
    </source>
</evidence>
<reference evidence="14" key="2">
    <citation type="submission" date="2020-04" db="EMBL/GenBank/DDBJ databases">
        <authorList>
            <consortium name="NCBI Genome Project"/>
        </authorList>
    </citation>
    <scope>NUCLEOTIDE SEQUENCE</scope>
    <source>
        <strain evidence="14">CBS 342.82</strain>
    </source>
</reference>
<evidence type="ECO:0000256" key="5">
    <source>
        <dbReference type="ARBA" id="ARBA00022824"/>
    </source>
</evidence>
<protein>
    <recommendedName>
        <fullName evidence="15">ER lumen protein retaining receptor</fullName>
    </recommendedName>
</protein>
<dbReference type="GeneID" id="54362114"/>
<dbReference type="OrthoDB" id="7694678at2759"/>
<evidence type="ECO:0000256" key="6">
    <source>
        <dbReference type="ARBA" id="ARBA00022892"/>
    </source>
</evidence>
<comment type="similarity">
    <text evidence="2">Belongs to the ERD2 family.</text>
</comment>
<dbReference type="Proteomes" id="UP000504637">
    <property type="component" value="Unplaced"/>
</dbReference>
<evidence type="ECO:0000256" key="4">
    <source>
        <dbReference type="ARBA" id="ARBA00022692"/>
    </source>
</evidence>
<proteinExistence type="inferred from homology"/>
<feature type="transmembrane region" description="Helical" evidence="12">
    <location>
        <begin position="134"/>
        <end position="153"/>
    </location>
</feature>
<dbReference type="GO" id="GO:0015031">
    <property type="term" value="P:protein transport"/>
    <property type="evidence" value="ECO:0007669"/>
    <property type="project" value="UniProtKB-KW"/>
</dbReference>
<feature type="transmembrane region" description="Helical" evidence="12">
    <location>
        <begin position="165"/>
        <end position="186"/>
    </location>
</feature>
<evidence type="ECO:0008006" key="15">
    <source>
        <dbReference type="Google" id="ProtNLM"/>
    </source>
</evidence>
<feature type="region of interest" description="Disordered" evidence="11">
    <location>
        <begin position="267"/>
        <end position="363"/>
    </location>
</feature>
<keyword evidence="8 12" id="KW-1133">Transmembrane helix</keyword>
<evidence type="ECO:0000256" key="11">
    <source>
        <dbReference type="SAM" id="MobiDB-lite"/>
    </source>
</evidence>
<dbReference type="PRINTS" id="PR00660">
    <property type="entry name" value="ERLUMENR"/>
</dbReference>
<keyword evidence="5" id="KW-0256">Endoplasmic reticulum</keyword>
<dbReference type="GO" id="GO:0005789">
    <property type="term" value="C:endoplasmic reticulum membrane"/>
    <property type="evidence" value="ECO:0007669"/>
    <property type="project" value="UniProtKB-SubCell"/>
</dbReference>
<dbReference type="RefSeq" id="XP_033462577.1">
    <property type="nucleotide sequence ID" value="XM_033604314.1"/>
</dbReference>
<dbReference type="PANTHER" id="PTHR10585">
    <property type="entry name" value="ER LUMEN PROTEIN RETAINING RECEPTOR"/>
    <property type="match status" value="1"/>
</dbReference>
<dbReference type="Pfam" id="PF00810">
    <property type="entry name" value="ER_lumen_recept"/>
    <property type="match status" value="1"/>
</dbReference>
<evidence type="ECO:0000313" key="13">
    <source>
        <dbReference type="Proteomes" id="UP000504637"/>
    </source>
</evidence>
<dbReference type="InterPro" id="IPR000133">
    <property type="entry name" value="ER_ret_rcpt"/>
</dbReference>
<evidence type="ECO:0000256" key="10">
    <source>
        <dbReference type="ARBA" id="ARBA00023170"/>
    </source>
</evidence>
<keyword evidence="10" id="KW-0675">Receptor</keyword>
<gene>
    <name evidence="14" type="ORF">K489DRAFT_378082</name>
</gene>
<keyword evidence="9 12" id="KW-0472">Membrane</keyword>
<evidence type="ECO:0000313" key="14">
    <source>
        <dbReference type="RefSeq" id="XP_033462577.1"/>
    </source>
</evidence>
<keyword evidence="7" id="KW-0653">Protein transport</keyword>
<evidence type="ECO:0000256" key="3">
    <source>
        <dbReference type="ARBA" id="ARBA00022448"/>
    </source>
</evidence>
<reference evidence="14" key="1">
    <citation type="submission" date="2020-01" db="EMBL/GenBank/DDBJ databases">
        <authorList>
            <consortium name="DOE Joint Genome Institute"/>
            <person name="Haridas S."/>
            <person name="Albert R."/>
            <person name="Binder M."/>
            <person name="Bloem J."/>
            <person name="Labutti K."/>
            <person name="Salamov A."/>
            <person name="Andreopoulos B."/>
            <person name="Baker S.E."/>
            <person name="Barry K."/>
            <person name="Bills G."/>
            <person name="Bluhm B.H."/>
            <person name="Cannon C."/>
            <person name="Castanera R."/>
            <person name="Culley D.E."/>
            <person name="Daum C."/>
            <person name="Ezra D."/>
            <person name="Gonzalez J.B."/>
            <person name="Henrissat B."/>
            <person name="Kuo A."/>
            <person name="Liang C."/>
            <person name="Lipzen A."/>
            <person name="Lutzoni F."/>
            <person name="Magnuson J."/>
            <person name="Mondo S."/>
            <person name="Nolan M."/>
            <person name="Ohm R."/>
            <person name="Pangilinan J."/>
            <person name="Park H.-J."/>
            <person name="Ramirez L."/>
            <person name="Alfaro M."/>
            <person name="Sun H."/>
            <person name="Tritt A."/>
            <person name="Yoshinaga Y."/>
            <person name="Zwiers L.-H."/>
            <person name="Turgeon B.G."/>
            <person name="Goodwin S.B."/>
            <person name="Spatafora J.W."/>
            <person name="Crous P.W."/>
            <person name="Grigoriev I.V."/>
        </authorList>
    </citation>
    <scope>NUCLEOTIDE SEQUENCE</scope>
    <source>
        <strain evidence="14">CBS 342.82</strain>
    </source>
</reference>
<keyword evidence="13" id="KW-1185">Reference proteome</keyword>
<dbReference type="AlphaFoldDB" id="A0A6J3MBZ3"/>
<evidence type="ECO:0000256" key="7">
    <source>
        <dbReference type="ARBA" id="ARBA00022927"/>
    </source>
</evidence>
<feature type="transmembrane region" description="Helical" evidence="12">
    <location>
        <begin position="103"/>
        <end position="122"/>
    </location>
</feature>
<organism evidence="14">
    <name type="scientific">Dissoconium aciculare CBS 342.82</name>
    <dbReference type="NCBI Taxonomy" id="1314786"/>
    <lineage>
        <taxon>Eukaryota</taxon>
        <taxon>Fungi</taxon>
        <taxon>Dikarya</taxon>
        <taxon>Ascomycota</taxon>
        <taxon>Pezizomycotina</taxon>
        <taxon>Dothideomycetes</taxon>
        <taxon>Dothideomycetidae</taxon>
        <taxon>Mycosphaerellales</taxon>
        <taxon>Dissoconiaceae</taxon>
        <taxon>Dissoconium</taxon>
    </lineage>
</organism>
<evidence type="ECO:0000256" key="1">
    <source>
        <dbReference type="ARBA" id="ARBA00004477"/>
    </source>
</evidence>
<feature type="transmembrane region" description="Helical" evidence="12">
    <location>
        <begin position="198"/>
        <end position="216"/>
    </location>
</feature>
<dbReference type="GO" id="GO:0006621">
    <property type="term" value="P:protein retention in ER lumen"/>
    <property type="evidence" value="ECO:0007669"/>
    <property type="project" value="InterPro"/>
</dbReference>
<feature type="compositionally biased region" description="Acidic residues" evidence="11">
    <location>
        <begin position="316"/>
        <end position="325"/>
    </location>
</feature>
<dbReference type="GO" id="GO:0016192">
    <property type="term" value="P:vesicle-mediated transport"/>
    <property type="evidence" value="ECO:0007669"/>
    <property type="project" value="UniProtKB-KW"/>
</dbReference>
<dbReference type="GO" id="GO:0046923">
    <property type="term" value="F:ER retention sequence binding"/>
    <property type="evidence" value="ECO:0007669"/>
    <property type="project" value="InterPro"/>
</dbReference>
<feature type="transmembrane region" description="Helical" evidence="12">
    <location>
        <begin position="73"/>
        <end position="91"/>
    </location>
</feature>
<sequence>MAMSFNFFHALADISHTASKLILIWAIHNNRSAEGVSLLTQLLYVFVFSTRYIDIFTTNPFHDGLTVWNTSLKIVYITTSAYVVFLMMRVFARTREKEYGWKLATWSLVGSLAAAPVVLWLFEGWGYFTLIELLWTFSVILEAVCILPQLLLLRQTNVPTVFDSYYLVALGVYRALYVVNWIIVIAKGDHRPELPTSIVFGIIQTALYLDFAWVYYSRQRVKLRGGGLVDSEDLSKSFIVNRFIGRRNRTGDNSTDHDDLDDDAALENQENGVIRPSGRSWGPRGISVSADDDTLATENARTGTREGAIMDPSHFEDDDFDDDADAPPPPAKDDPKPTPARPVDTVESSAGEWQDDGGATAPR</sequence>
<comment type="subcellular location">
    <subcellularLocation>
        <location evidence="1">Endoplasmic reticulum membrane</location>
        <topology evidence="1">Multi-pass membrane protein</topology>
    </subcellularLocation>
</comment>
<keyword evidence="4 12" id="KW-0812">Transmembrane</keyword>
<accession>A0A6J3MBZ3</accession>
<evidence type="ECO:0000256" key="12">
    <source>
        <dbReference type="SAM" id="Phobius"/>
    </source>
</evidence>
<keyword evidence="6" id="KW-0931">ER-Golgi transport</keyword>
<reference evidence="14" key="3">
    <citation type="submission" date="2025-08" db="UniProtKB">
        <authorList>
            <consortium name="RefSeq"/>
        </authorList>
    </citation>
    <scope>IDENTIFICATION</scope>
    <source>
        <strain evidence="14">CBS 342.82</strain>
    </source>
</reference>